<dbReference type="OrthoDB" id="693939at2759"/>
<dbReference type="GeneID" id="113863949"/>
<evidence type="ECO:0000313" key="3">
    <source>
        <dbReference type="RefSeq" id="XP_027353554.1"/>
    </source>
</evidence>
<dbReference type="Proteomes" id="UP000694853">
    <property type="component" value="Unplaced"/>
</dbReference>
<proteinExistence type="predicted"/>
<dbReference type="PROSITE" id="PS51257">
    <property type="entry name" value="PROKAR_LIPOPROTEIN"/>
    <property type="match status" value="1"/>
</dbReference>
<dbReference type="RefSeq" id="XP_027353554.1">
    <property type="nucleotide sequence ID" value="XM_027497753.1"/>
</dbReference>
<sequence>MEKKALISLLVILLGLSCLVFVAAVPVTRSFMTGKMDPLVQHHLPKEDLVMGLTNNEELYDMKEGIESRMMMDIADYPVTKPNPAHDPKSPGKP</sequence>
<keyword evidence="1" id="KW-0732">Signal</keyword>
<protein>
    <submittedName>
        <fullName evidence="3">Uncharacterized protein LOC113863949</fullName>
    </submittedName>
</protein>
<dbReference type="PANTHER" id="PTHR33474:SF18">
    <property type="entry name" value="PROTEIN, PUTATIVE-RELATED"/>
    <property type="match status" value="1"/>
</dbReference>
<evidence type="ECO:0000256" key="1">
    <source>
        <dbReference type="SAM" id="SignalP"/>
    </source>
</evidence>
<accession>A0A8B8LFI9</accession>
<gene>
    <name evidence="3" type="primary">LOC113863949</name>
</gene>
<dbReference type="PANTHER" id="PTHR33474">
    <property type="entry name" value="TRANSMEMBRANE PROTEIN"/>
    <property type="match status" value="1"/>
</dbReference>
<reference evidence="2" key="1">
    <citation type="journal article" date="2019" name="Toxins">
        <title>Detection of Abrin-Like and Prepropulchellin-Like Toxin Genes and Transcripts Using Whole Genome Sequencing and Full-Length Transcript Sequencing of Abrus precatorius.</title>
        <authorList>
            <person name="Hovde B.T."/>
            <person name="Daligault H.E."/>
            <person name="Hanschen E.R."/>
            <person name="Kunde Y.A."/>
            <person name="Johnson M.B."/>
            <person name="Starkenburg S.R."/>
            <person name="Johnson S.L."/>
        </authorList>
    </citation>
    <scope>NUCLEOTIDE SEQUENCE [LARGE SCALE GENOMIC DNA]</scope>
</reference>
<organism evidence="2 3">
    <name type="scientific">Abrus precatorius</name>
    <name type="common">Indian licorice</name>
    <name type="synonym">Glycine abrus</name>
    <dbReference type="NCBI Taxonomy" id="3816"/>
    <lineage>
        <taxon>Eukaryota</taxon>
        <taxon>Viridiplantae</taxon>
        <taxon>Streptophyta</taxon>
        <taxon>Embryophyta</taxon>
        <taxon>Tracheophyta</taxon>
        <taxon>Spermatophyta</taxon>
        <taxon>Magnoliopsida</taxon>
        <taxon>eudicotyledons</taxon>
        <taxon>Gunneridae</taxon>
        <taxon>Pentapetalae</taxon>
        <taxon>rosids</taxon>
        <taxon>fabids</taxon>
        <taxon>Fabales</taxon>
        <taxon>Fabaceae</taxon>
        <taxon>Papilionoideae</taxon>
        <taxon>50 kb inversion clade</taxon>
        <taxon>NPAAA clade</taxon>
        <taxon>indigoferoid/millettioid clade</taxon>
        <taxon>Abreae</taxon>
        <taxon>Abrus</taxon>
    </lineage>
</organism>
<dbReference type="AlphaFoldDB" id="A0A8B8LFI9"/>
<keyword evidence="2" id="KW-1185">Reference proteome</keyword>
<dbReference type="KEGG" id="aprc:113863949"/>
<name>A0A8B8LFI9_ABRPR</name>
<reference evidence="3" key="2">
    <citation type="submission" date="2025-08" db="UniProtKB">
        <authorList>
            <consortium name="RefSeq"/>
        </authorList>
    </citation>
    <scope>IDENTIFICATION</scope>
    <source>
        <tissue evidence="3">Young leaves</tissue>
    </source>
</reference>
<feature type="chain" id="PRO_5034040231" evidence="1">
    <location>
        <begin position="25"/>
        <end position="94"/>
    </location>
</feature>
<evidence type="ECO:0000313" key="2">
    <source>
        <dbReference type="Proteomes" id="UP000694853"/>
    </source>
</evidence>
<feature type="signal peptide" evidence="1">
    <location>
        <begin position="1"/>
        <end position="24"/>
    </location>
</feature>